<evidence type="ECO:0000313" key="2">
    <source>
        <dbReference type="Proteomes" id="UP000077266"/>
    </source>
</evidence>
<organism evidence="1 2">
    <name type="scientific">Exidia glandulosa HHB12029</name>
    <dbReference type="NCBI Taxonomy" id="1314781"/>
    <lineage>
        <taxon>Eukaryota</taxon>
        <taxon>Fungi</taxon>
        <taxon>Dikarya</taxon>
        <taxon>Basidiomycota</taxon>
        <taxon>Agaricomycotina</taxon>
        <taxon>Agaricomycetes</taxon>
        <taxon>Auriculariales</taxon>
        <taxon>Exidiaceae</taxon>
        <taxon>Exidia</taxon>
    </lineage>
</organism>
<protein>
    <submittedName>
        <fullName evidence="1">Uncharacterized protein</fullName>
    </submittedName>
</protein>
<dbReference type="Proteomes" id="UP000077266">
    <property type="component" value="Unassembled WGS sequence"/>
</dbReference>
<keyword evidence="2" id="KW-1185">Reference proteome</keyword>
<reference evidence="1 2" key="1">
    <citation type="journal article" date="2016" name="Mol. Biol. Evol.">
        <title>Comparative Genomics of Early-Diverging Mushroom-Forming Fungi Provides Insights into the Origins of Lignocellulose Decay Capabilities.</title>
        <authorList>
            <person name="Nagy L.G."/>
            <person name="Riley R."/>
            <person name="Tritt A."/>
            <person name="Adam C."/>
            <person name="Daum C."/>
            <person name="Floudas D."/>
            <person name="Sun H."/>
            <person name="Yadav J.S."/>
            <person name="Pangilinan J."/>
            <person name="Larsson K.H."/>
            <person name="Matsuura K."/>
            <person name="Barry K."/>
            <person name="Labutti K."/>
            <person name="Kuo R."/>
            <person name="Ohm R.A."/>
            <person name="Bhattacharya S.S."/>
            <person name="Shirouzu T."/>
            <person name="Yoshinaga Y."/>
            <person name="Martin F.M."/>
            <person name="Grigoriev I.V."/>
            <person name="Hibbett D.S."/>
        </authorList>
    </citation>
    <scope>NUCLEOTIDE SEQUENCE [LARGE SCALE GENOMIC DNA]</scope>
    <source>
        <strain evidence="1 2">HHB12029</strain>
    </source>
</reference>
<dbReference type="OrthoDB" id="2754196at2759"/>
<gene>
    <name evidence="1" type="ORF">EXIGLDRAFT_774284</name>
</gene>
<sequence>VVHAFVNDIASVTHKAMADVVETWNGTACGVMCRLPMELLAQSFSWLNKS</sequence>
<dbReference type="AlphaFoldDB" id="A0A165EFE5"/>
<dbReference type="EMBL" id="KV426144">
    <property type="protein sequence ID" value="KZV86812.1"/>
    <property type="molecule type" value="Genomic_DNA"/>
</dbReference>
<name>A0A165EFE5_EXIGL</name>
<accession>A0A165EFE5</accession>
<dbReference type="InParanoid" id="A0A165EFE5"/>
<proteinExistence type="predicted"/>
<feature type="non-terminal residue" evidence="1">
    <location>
        <position position="1"/>
    </location>
</feature>
<evidence type="ECO:0000313" key="1">
    <source>
        <dbReference type="EMBL" id="KZV86812.1"/>
    </source>
</evidence>